<dbReference type="EMBL" id="CAJPWZ010000178">
    <property type="protein sequence ID" value="CAG2187656.1"/>
    <property type="molecule type" value="Genomic_DNA"/>
</dbReference>
<comment type="caution">
    <text evidence="2">The sequence shown here is derived from an EMBL/GenBank/DDBJ whole genome shotgun (WGS) entry which is preliminary data.</text>
</comment>
<dbReference type="PANTHER" id="PTHR46579:SF1">
    <property type="entry name" value="F5_8 TYPE C DOMAIN-CONTAINING PROTEIN"/>
    <property type="match status" value="1"/>
</dbReference>
<dbReference type="AlphaFoldDB" id="A0A8S3PUP6"/>
<sequence>MPCHTETLIAVEGFENNINEDNDDHSSYSSENCSDYDLLSNLSDDDDISTGSILSDDDDTNFSENSTDQELETSAESEFDYEHLWKYLDDDFANEFHYCESCFELFPADTDTVRCGKCNNPRFKMLNKVKQPRASFVMANINRQLKNLLQSPGIWEDVLKNKNYIRNRYLQDNETITDITDGSLYRKLLSENDFLNGTDNTNLTAVINTDGVSLYSSSKVQLWPIFMAVNELNPCARFARENVILAGIWQGKGKPPFNTFIGSFCKLMNDLYDTGITEKLNGEETTVKLKVICGIYDLPAKAAILNMTQYNGSDSCITCEEPGKTVKQGKGTSRCFPYRETAEKYPNRNQAGVKLAMERGTERNRIKGFKGTSPLLDLKNFDIVSGTPPDYMHGVLLGVTKTLLYKWFSSTEKGILPNKYLEHFACLAEGVYFLLGDKISKNDLQRAHILLDAFFRNFSNLYPAGSCGLNVHNIGMHMVEYVRVLGPLWSWSCFPFEDCNSMITKTVHGTGDVTKQVMKIKEAQALLRNNLPLIFKGKKLEES</sequence>
<gene>
    <name evidence="2" type="ORF">MEDL_3129</name>
</gene>
<dbReference type="Proteomes" id="UP000683360">
    <property type="component" value="Unassembled WGS sequence"/>
</dbReference>
<organism evidence="2 3">
    <name type="scientific">Mytilus edulis</name>
    <name type="common">Blue mussel</name>
    <dbReference type="NCBI Taxonomy" id="6550"/>
    <lineage>
        <taxon>Eukaryota</taxon>
        <taxon>Metazoa</taxon>
        <taxon>Spiralia</taxon>
        <taxon>Lophotrochozoa</taxon>
        <taxon>Mollusca</taxon>
        <taxon>Bivalvia</taxon>
        <taxon>Autobranchia</taxon>
        <taxon>Pteriomorphia</taxon>
        <taxon>Mytilida</taxon>
        <taxon>Mytiloidea</taxon>
        <taxon>Mytilidae</taxon>
        <taxon>Mytilinae</taxon>
        <taxon>Mytilus</taxon>
    </lineage>
</organism>
<evidence type="ECO:0000313" key="2">
    <source>
        <dbReference type="EMBL" id="CAG2187656.1"/>
    </source>
</evidence>
<evidence type="ECO:0000256" key="1">
    <source>
        <dbReference type="SAM" id="MobiDB-lite"/>
    </source>
</evidence>
<evidence type="ECO:0008006" key="4">
    <source>
        <dbReference type="Google" id="ProtNLM"/>
    </source>
</evidence>
<accession>A0A8S3PUP6</accession>
<dbReference type="OrthoDB" id="6063671at2759"/>
<evidence type="ECO:0000313" key="3">
    <source>
        <dbReference type="Proteomes" id="UP000683360"/>
    </source>
</evidence>
<name>A0A8S3PUP6_MYTED</name>
<keyword evidence="3" id="KW-1185">Reference proteome</keyword>
<reference evidence="2" key="1">
    <citation type="submission" date="2021-03" db="EMBL/GenBank/DDBJ databases">
        <authorList>
            <person name="Bekaert M."/>
        </authorList>
    </citation>
    <scope>NUCLEOTIDE SEQUENCE</scope>
</reference>
<proteinExistence type="predicted"/>
<protein>
    <recommendedName>
        <fullName evidence="4">Transposase domain-containing protein</fullName>
    </recommendedName>
</protein>
<dbReference type="PANTHER" id="PTHR46579">
    <property type="entry name" value="F5/8 TYPE C DOMAIN-CONTAINING PROTEIN-RELATED"/>
    <property type="match status" value="1"/>
</dbReference>
<dbReference type="Pfam" id="PF06869">
    <property type="entry name" value="DUF1258"/>
    <property type="match status" value="1"/>
</dbReference>
<feature type="compositionally biased region" description="Acidic residues" evidence="1">
    <location>
        <begin position="55"/>
        <end position="73"/>
    </location>
</feature>
<feature type="region of interest" description="Disordered" evidence="1">
    <location>
        <begin position="49"/>
        <end position="73"/>
    </location>
</feature>
<dbReference type="InterPro" id="IPR009667">
    <property type="entry name" value="DUF1258"/>
</dbReference>